<dbReference type="Gene3D" id="3.40.850.10">
    <property type="entry name" value="Kinesin motor domain"/>
    <property type="match status" value="1"/>
</dbReference>
<feature type="compositionally biased region" description="Low complexity" evidence="7">
    <location>
        <begin position="79"/>
        <end position="89"/>
    </location>
</feature>
<dbReference type="PRINTS" id="PR00380">
    <property type="entry name" value="KINESINHEAVY"/>
</dbReference>
<dbReference type="GO" id="GO:0007019">
    <property type="term" value="P:microtubule depolymerization"/>
    <property type="evidence" value="ECO:0007669"/>
    <property type="project" value="TreeGrafter"/>
</dbReference>
<evidence type="ECO:0000256" key="7">
    <source>
        <dbReference type="SAM" id="MobiDB-lite"/>
    </source>
</evidence>
<dbReference type="PANTHER" id="PTHR47971:SF8">
    <property type="entry name" value="KINESIN-LIKE PROTEIN"/>
    <property type="match status" value="1"/>
</dbReference>
<proteinExistence type="inferred from homology"/>
<feature type="region of interest" description="Disordered" evidence="7">
    <location>
        <begin position="147"/>
        <end position="219"/>
    </location>
</feature>
<dbReference type="PROSITE" id="PS50067">
    <property type="entry name" value="KINESIN_MOTOR_2"/>
    <property type="match status" value="1"/>
</dbReference>
<dbReference type="AlphaFoldDB" id="A0A9W7DKH8"/>
<name>A0A9W7DKH8_9STRA</name>
<evidence type="ECO:0000313" key="10">
    <source>
        <dbReference type="Proteomes" id="UP001165082"/>
    </source>
</evidence>
<protein>
    <recommendedName>
        <fullName evidence="8">Kinesin motor domain-containing protein</fullName>
    </recommendedName>
</protein>
<evidence type="ECO:0000256" key="5">
    <source>
        <dbReference type="ARBA" id="ARBA00023212"/>
    </source>
</evidence>
<keyword evidence="2" id="KW-0963">Cytoplasm</keyword>
<dbReference type="GO" id="GO:0005874">
    <property type="term" value="C:microtubule"/>
    <property type="evidence" value="ECO:0007669"/>
    <property type="project" value="UniProtKB-KW"/>
</dbReference>
<comment type="similarity">
    <text evidence="6">Belongs to the TRAFAC class myosin-kinesin ATPase superfamily. Kinesin family.</text>
</comment>
<keyword evidence="6" id="KW-0067">ATP-binding</keyword>
<dbReference type="GO" id="GO:0007018">
    <property type="term" value="P:microtubule-based movement"/>
    <property type="evidence" value="ECO:0007669"/>
    <property type="project" value="InterPro"/>
</dbReference>
<dbReference type="InterPro" id="IPR036961">
    <property type="entry name" value="Kinesin_motor_dom_sf"/>
</dbReference>
<keyword evidence="4 6" id="KW-0505">Motor protein</keyword>
<dbReference type="InterPro" id="IPR027640">
    <property type="entry name" value="Kinesin-like_fam"/>
</dbReference>
<evidence type="ECO:0000256" key="2">
    <source>
        <dbReference type="ARBA" id="ARBA00022490"/>
    </source>
</evidence>
<keyword evidence="5" id="KW-0206">Cytoskeleton</keyword>
<evidence type="ECO:0000256" key="3">
    <source>
        <dbReference type="ARBA" id="ARBA00022701"/>
    </source>
</evidence>
<feature type="domain" description="Kinesin motor" evidence="8">
    <location>
        <begin position="269"/>
        <end position="639"/>
    </location>
</feature>
<dbReference type="InterPro" id="IPR001752">
    <property type="entry name" value="Kinesin_motor_dom"/>
</dbReference>
<comment type="subcellular location">
    <subcellularLocation>
        <location evidence="1">Cytoplasm</location>
        <location evidence="1">Cytoskeleton</location>
    </subcellularLocation>
</comment>
<evidence type="ECO:0000256" key="1">
    <source>
        <dbReference type="ARBA" id="ARBA00004245"/>
    </source>
</evidence>
<dbReference type="GO" id="GO:0008017">
    <property type="term" value="F:microtubule binding"/>
    <property type="evidence" value="ECO:0007669"/>
    <property type="project" value="InterPro"/>
</dbReference>
<reference evidence="9" key="1">
    <citation type="submission" date="2022-07" db="EMBL/GenBank/DDBJ databases">
        <title>Genome analysis of Parmales, a sister group of diatoms, reveals the evolutionary specialization of diatoms from phago-mixotrophs to photoautotrophs.</title>
        <authorList>
            <person name="Ban H."/>
            <person name="Sato S."/>
            <person name="Yoshikawa S."/>
            <person name="Kazumasa Y."/>
            <person name="Nakamura Y."/>
            <person name="Ichinomiya M."/>
            <person name="Saitoh K."/>
            <person name="Sato N."/>
            <person name="Blanc-Mathieu R."/>
            <person name="Endo H."/>
            <person name="Kuwata A."/>
            <person name="Ogata H."/>
        </authorList>
    </citation>
    <scope>NUCLEOTIDE SEQUENCE</scope>
</reference>
<dbReference type="Proteomes" id="UP001165082">
    <property type="component" value="Unassembled WGS sequence"/>
</dbReference>
<sequence length="764" mass="85928">MLRSEEPPRPKIIKKKRITRAKEAGKGNAPSGGPVKPRRRITGGPLKKDASKVLTSPPPPPINKAQQECDEAFFGIDVSRPTSASSRPLSSRRRRKQMEAASAAKRNGGAVRDSREEIALPRKEKLSEEEMNKIIEEDRLRFEELQKNAKQKKSGQPAGRKGIAGGKKMPGRSKSMTKVGGSGSASGKAMPLSVDRRKKQDLMLAQQSDSGSRDTRRNLDKRTARIRHSPHFIAAIKEYRNKNPHLNSNHNHREKRFDDNAMTNRSLNGVTVFVRKRPLFPYERQRKDYDVVSVHADSDADADNVLIHNCVMHPDMKKMLHKPTAFSCSAAFDQHANNDDIYDNVARPMLDKVLRGGIGTILMYGQTGSGKTYTMTSIEERLGTELFSKVSEDKEITVKFIELAGKKAVDLLGRKQGEEVRIIDEMQGMGNKVAVNVEPVEDLSKKKKHVVIQINMREGVEEEAEEKVDEDMRQEFLRFNATAVRTFPKWLTAFVKVSSMFDYLEAIGDVRLKGKYKVLCKVEDNVVESKKRGIITLIDCAGSERRNDSLYHDKERQKESAEINASLYALKSCIRARVEIREKPNTFIPYRSSLLTRVLRETFEVDTALLSIIATAAPNATDTEHTMETLRTVSRIVGTENNIVELPTENVLMAHQLQEMMVGKAPKSLTANSVVPMKWSNSQLNAWLRKAAGGMFMNVKVVKSDTGKTVMAQTVPKLTDSMCNGDSILATQLFNKLRNESERVNKILLKERMERKERFKGLDG</sequence>
<keyword evidence="6" id="KW-0547">Nucleotide-binding</keyword>
<feature type="region of interest" description="Disordered" evidence="7">
    <location>
        <begin position="1"/>
        <end position="128"/>
    </location>
</feature>
<feature type="compositionally biased region" description="Basic and acidic residues" evidence="7">
    <location>
        <begin position="112"/>
        <end position="128"/>
    </location>
</feature>
<organism evidence="9 10">
    <name type="scientific">Triparma retinervis</name>
    <dbReference type="NCBI Taxonomy" id="2557542"/>
    <lineage>
        <taxon>Eukaryota</taxon>
        <taxon>Sar</taxon>
        <taxon>Stramenopiles</taxon>
        <taxon>Ochrophyta</taxon>
        <taxon>Bolidophyceae</taxon>
        <taxon>Parmales</taxon>
        <taxon>Triparmaceae</taxon>
        <taxon>Triparma</taxon>
    </lineage>
</organism>
<dbReference type="EMBL" id="BRXZ01001816">
    <property type="protein sequence ID" value="GMH46864.1"/>
    <property type="molecule type" value="Genomic_DNA"/>
</dbReference>
<comment type="caution">
    <text evidence="9">The sequence shown here is derived from an EMBL/GenBank/DDBJ whole genome shotgun (WGS) entry which is preliminary data.</text>
</comment>
<evidence type="ECO:0000259" key="8">
    <source>
        <dbReference type="PROSITE" id="PS50067"/>
    </source>
</evidence>
<feature type="binding site" evidence="6">
    <location>
        <begin position="365"/>
        <end position="372"/>
    </location>
    <ligand>
        <name>ATP</name>
        <dbReference type="ChEBI" id="CHEBI:30616"/>
    </ligand>
</feature>
<evidence type="ECO:0000256" key="4">
    <source>
        <dbReference type="ARBA" id="ARBA00023175"/>
    </source>
</evidence>
<dbReference type="SUPFAM" id="SSF52540">
    <property type="entry name" value="P-loop containing nucleoside triphosphate hydrolases"/>
    <property type="match status" value="1"/>
</dbReference>
<dbReference type="Pfam" id="PF00225">
    <property type="entry name" value="Kinesin"/>
    <property type="match status" value="2"/>
</dbReference>
<dbReference type="OrthoDB" id="3176171at2759"/>
<evidence type="ECO:0000256" key="6">
    <source>
        <dbReference type="PROSITE-ProRule" id="PRU00283"/>
    </source>
</evidence>
<accession>A0A9W7DKH8</accession>
<dbReference type="PANTHER" id="PTHR47971">
    <property type="entry name" value="KINESIN-RELATED PROTEIN 6"/>
    <property type="match status" value="1"/>
</dbReference>
<dbReference type="SMART" id="SM00129">
    <property type="entry name" value="KISc"/>
    <property type="match status" value="1"/>
</dbReference>
<dbReference type="InterPro" id="IPR027417">
    <property type="entry name" value="P-loop_NTPase"/>
</dbReference>
<dbReference type="GO" id="GO:0003777">
    <property type="term" value="F:microtubule motor activity"/>
    <property type="evidence" value="ECO:0007669"/>
    <property type="project" value="InterPro"/>
</dbReference>
<evidence type="ECO:0000313" key="9">
    <source>
        <dbReference type="EMBL" id="GMH46864.1"/>
    </source>
</evidence>
<dbReference type="GO" id="GO:0005524">
    <property type="term" value="F:ATP binding"/>
    <property type="evidence" value="ECO:0007669"/>
    <property type="project" value="UniProtKB-UniRule"/>
</dbReference>
<keyword evidence="3" id="KW-0493">Microtubule</keyword>
<gene>
    <name evidence="9" type="ORF">TrRE_jg956</name>
</gene>
<keyword evidence="10" id="KW-1185">Reference proteome</keyword>